<dbReference type="EMBL" id="JOJR01000237">
    <property type="protein sequence ID" value="RCN41419.1"/>
    <property type="molecule type" value="Genomic_DNA"/>
</dbReference>
<keyword evidence="5" id="KW-0812">Transmembrane</keyword>
<dbReference type="InterPro" id="IPR050629">
    <property type="entry name" value="STE20/SPS1-PAK"/>
</dbReference>
<dbReference type="AlphaFoldDB" id="A0A368GDS9"/>
<keyword evidence="5" id="KW-1133">Transmembrane helix</keyword>
<dbReference type="SMART" id="SM00220">
    <property type="entry name" value="S_TKc"/>
    <property type="match status" value="1"/>
</dbReference>
<evidence type="ECO:0000313" key="8">
    <source>
        <dbReference type="Proteomes" id="UP000252519"/>
    </source>
</evidence>
<feature type="transmembrane region" description="Helical" evidence="5">
    <location>
        <begin position="504"/>
        <end position="524"/>
    </location>
</feature>
<comment type="similarity">
    <text evidence="1">Belongs to the protein kinase superfamily. STE Ser/Thr protein kinase family. STE20 subfamily.</text>
</comment>
<feature type="compositionally biased region" description="Acidic residues" evidence="4">
    <location>
        <begin position="14"/>
        <end position="24"/>
    </location>
</feature>
<keyword evidence="8" id="KW-1185">Reference proteome</keyword>
<feature type="transmembrane region" description="Helical" evidence="5">
    <location>
        <begin position="531"/>
        <end position="555"/>
    </location>
</feature>
<dbReference type="OrthoDB" id="5816437at2759"/>
<dbReference type="InterPro" id="IPR000719">
    <property type="entry name" value="Prot_kinase_dom"/>
</dbReference>
<accession>A0A368GDS9</accession>
<dbReference type="GO" id="GO:0005524">
    <property type="term" value="F:ATP binding"/>
    <property type="evidence" value="ECO:0007669"/>
    <property type="project" value="UniProtKB-KW"/>
</dbReference>
<keyword evidence="3" id="KW-0067">ATP-binding</keyword>
<reference evidence="7 8" key="1">
    <citation type="submission" date="2014-10" db="EMBL/GenBank/DDBJ databases">
        <title>Draft genome of the hookworm Ancylostoma caninum.</title>
        <authorList>
            <person name="Mitreva M."/>
        </authorList>
    </citation>
    <scope>NUCLEOTIDE SEQUENCE [LARGE SCALE GENOMIC DNA]</scope>
    <source>
        <strain evidence="7 8">Baltimore</strain>
    </source>
</reference>
<organism evidence="7 8">
    <name type="scientific">Ancylostoma caninum</name>
    <name type="common">Dog hookworm</name>
    <dbReference type="NCBI Taxonomy" id="29170"/>
    <lineage>
        <taxon>Eukaryota</taxon>
        <taxon>Metazoa</taxon>
        <taxon>Ecdysozoa</taxon>
        <taxon>Nematoda</taxon>
        <taxon>Chromadorea</taxon>
        <taxon>Rhabditida</taxon>
        <taxon>Rhabditina</taxon>
        <taxon>Rhabditomorpha</taxon>
        <taxon>Strongyloidea</taxon>
        <taxon>Ancylostomatidae</taxon>
        <taxon>Ancylostomatinae</taxon>
        <taxon>Ancylostoma</taxon>
    </lineage>
</organism>
<proteinExistence type="inferred from homology"/>
<feature type="domain" description="Protein kinase" evidence="6">
    <location>
        <begin position="147"/>
        <end position="436"/>
    </location>
</feature>
<comment type="caution">
    <text evidence="7">The sequence shown here is derived from an EMBL/GenBank/DDBJ whole genome shotgun (WGS) entry which is preliminary data.</text>
</comment>
<dbReference type="Proteomes" id="UP000252519">
    <property type="component" value="Unassembled WGS sequence"/>
</dbReference>
<dbReference type="InterPro" id="IPR008271">
    <property type="entry name" value="Ser/Thr_kinase_AS"/>
</dbReference>
<protein>
    <recommendedName>
        <fullName evidence="6">Protein kinase domain-containing protein</fullName>
    </recommendedName>
</protein>
<feature type="region of interest" description="Disordered" evidence="4">
    <location>
        <begin position="440"/>
        <end position="465"/>
    </location>
</feature>
<feature type="transmembrane region" description="Helical" evidence="5">
    <location>
        <begin position="567"/>
        <end position="587"/>
    </location>
</feature>
<sequence>MLPARTQLPNAIPEDSEETDDDDVPPMLAPPTNAMRRVSASIPVRKHTPFVQRAPSSFDAGGSRSEDETGMMNLKKRMESCDEEVSVIPPRSRTTSSSTYEFPCPKLSDSLVGNMIKLCKSIFREKLPYPQLICYTWQSSQKKIMDLEAVLSEGRSRFGVVSKYINKTTMANYAVVEWNIKDMDEQVNKLIVDKKFIVCCAKIHLAERSCGKSKGLLASVFSDAIRHNGKDGVYGYYLTDDRLLIFRTFLPTGAVADQLKVAPLLECIAKRYFRQLLEALEFLHERNVTHGDIKTSNLLVTLSGDIQVTDISLPHAPKPDKHKRRTLLHCAPEMFKTVDSWEDITPASDIWAAGCVLVAMVTRYAPFQDLFLSLSTQELHEKLLKAHRPGSTTRLSYNSRTLIPTSSQDLADIVNATLIEDPAKRPRAAELLEQFFPREKSRKTSKLSQSSSRAQEGSLKKETTEHQDLYNDAPVTLAADNAQKTLLERLYESAERRNDEEEKPLLFCMKWYGSRVLIFGLLLLKWVAMVFLAALSLGFVAGSVFLAIYIIYTGIGVVCQCQLNEGFIVLIALILLPIIILLTTLCVNNSCEKYKQAQEDGSLEKCRYVYPRPEDDIVLCGFIIIDGQKDVRKSSVRRKGMLRFPQLSCNIVTIQLAGDESDPTAATNLPKGAFVRGVAGIA</sequence>
<dbReference type="STRING" id="29170.A0A368GDS9"/>
<evidence type="ECO:0000256" key="5">
    <source>
        <dbReference type="SAM" id="Phobius"/>
    </source>
</evidence>
<name>A0A368GDS9_ANCCA</name>
<dbReference type="PROSITE" id="PS00108">
    <property type="entry name" value="PROTEIN_KINASE_ST"/>
    <property type="match status" value="1"/>
</dbReference>
<dbReference type="SUPFAM" id="SSF56112">
    <property type="entry name" value="Protein kinase-like (PK-like)"/>
    <property type="match status" value="1"/>
</dbReference>
<dbReference type="Gene3D" id="1.10.510.10">
    <property type="entry name" value="Transferase(Phosphotransferase) domain 1"/>
    <property type="match status" value="1"/>
</dbReference>
<evidence type="ECO:0000256" key="1">
    <source>
        <dbReference type="ARBA" id="ARBA00008874"/>
    </source>
</evidence>
<dbReference type="GO" id="GO:0005737">
    <property type="term" value="C:cytoplasm"/>
    <property type="evidence" value="ECO:0007669"/>
    <property type="project" value="TreeGrafter"/>
</dbReference>
<gene>
    <name evidence="7" type="ORF">ANCCAN_12637</name>
</gene>
<dbReference type="Pfam" id="PF00069">
    <property type="entry name" value="Pkinase"/>
    <property type="match status" value="1"/>
</dbReference>
<evidence type="ECO:0000256" key="3">
    <source>
        <dbReference type="ARBA" id="ARBA00022840"/>
    </source>
</evidence>
<dbReference type="InterPro" id="IPR011009">
    <property type="entry name" value="Kinase-like_dom_sf"/>
</dbReference>
<evidence type="ECO:0000256" key="4">
    <source>
        <dbReference type="SAM" id="MobiDB-lite"/>
    </source>
</evidence>
<feature type="region of interest" description="Disordered" evidence="4">
    <location>
        <begin position="1"/>
        <end position="32"/>
    </location>
</feature>
<keyword evidence="5" id="KW-0472">Membrane</keyword>
<dbReference type="GO" id="GO:0004674">
    <property type="term" value="F:protein serine/threonine kinase activity"/>
    <property type="evidence" value="ECO:0007669"/>
    <property type="project" value="TreeGrafter"/>
</dbReference>
<evidence type="ECO:0000256" key="2">
    <source>
        <dbReference type="ARBA" id="ARBA00022741"/>
    </source>
</evidence>
<dbReference type="PROSITE" id="PS50011">
    <property type="entry name" value="PROTEIN_KINASE_DOM"/>
    <property type="match status" value="1"/>
</dbReference>
<evidence type="ECO:0000259" key="6">
    <source>
        <dbReference type="PROSITE" id="PS50011"/>
    </source>
</evidence>
<dbReference type="PANTHER" id="PTHR48012">
    <property type="entry name" value="STERILE20-LIKE KINASE, ISOFORM B-RELATED"/>
    <property type="match status" value="1"/>
</dbReference>
<evidence type="ECO:0000313" key="7">
    <source>
        <dbReference type="EMBL" id="RCN41419.1"/>
    </source>
</evidence>
<keyword evidence="2" id="KW-0547">Nucleotide-binding</keyword>